<name>A0ABN7WIM6_GIGMA</name>
<comment type="caution">
    <text evidence="1">The sequence shown here is derived from an EMBL/GenBank/DDBJ whole genome shotgun (WGS) entry which is preliminary data.</text>
</comment>
<reference evidence="1 2" key="1">
    <citation type="submission" date="2021-06" db="EMBL/GenBank/DDBJ databases">
        <authorList>
            <person name="Kallberg Y."/>
            <person name="Tangrot J."/>
            <person name="Rosling A."/>
        </authorList>
    </citation>
    <scope>NUCLEOTIDE SEQUENCE [LARGE SCALE GENOMIC DNA]</scope>
    <source>
        <strain evidence="1 2">120-4 pot B 10/14</strain>
    </source>
</reference>
<proteinExistence type="predicted"/>
<sequence>MSFNIVGSSISVPVISSSELPMAEEEVEGIDFLPLKYEMLVSPPFNIPVGHADISSSSGSVSTSPLSMSMKTVVDNLEITRKNSDIARKNSEVIVQFMKEFSRTESKSIDFNPLQGDLARIHLKKYLGWVHLQGNFSNVPTYIAHDENSIIIRPVCERFGNRFQMCTPENILLDTNNNRLIFVNWGSAIKITDRNQIYTYEGTITFASPNILEENFARVIKEYWNDKLKGPLWAEMVNAVMDKNYDLLTKCCYILQNDNTSVDRVVAGVLRAERKLATAIHVKNKALIL</sequence>
<keyword evidence="2" id="KW-1185">Reference proteome</keyword>
<gene>
    <name evidence="1" type="ORF">GMARGA_LOCUS31499</name>
</gene>
<feature type="non-terminal residue" evidence="1">
    <location>
        <position position="289"/>
    </location>
</feature>
<evidence type="ECO:0000313" key="2">
    <source>
        <dbReference type="Proteomes" id="UP000789901"/>
    </source>
</evidence>
<accession>A0ABN7WIM6</accession>
<dbReference type="SUPFAM" id="SSF56112">
    <property type="entry name" value="Protein kinase-like (PK-like)"/>
    <property type="match status" value="1"/>
</dbReference>
<dbReference type="EMBL" id="CAJVQB010047121">
    <property type="protein sequence ID" value="CAG8833328.1"/>
    <property type="molecule type" value="Genomic_DNA"/>
</dbReference>
<dbReference type="InterPro" id="IPR011009">
    <property type="entry name" value="Kinase-like_dom_sf"/>
</dbReference>
<protein>
    <submittedName>
        <fullName evidence="1">35878_t:CDS:1</fullName>
    </submittedName>
</protein>
<evidence type="ECO:0000313" key="1">
    <source>
        <dbReference type="EMBL" id="CAG8833328.1"/>
    </source>
</evidence>
<organism evidence="1 2">
    <name type="scientific">Gigaspora margarita</name>
    <dbReference type="NCBI Taxonomy" id="4874"/>
    <lineage>
        <taxon>Eukaryota</taxon>
        <taxon>Fungi</taxon>
        <taxon>Fungi incertae sedis</taxon>
        <taxon>Mucoromycota</taxon>
        <taxon>Glomeromycotina</taxon>
        <taxon>Glomeromycetes</taxon>
        <taxon>Diversisporales</taxon>
        <taxon>Gigasporaceae</taxon>
        <taxon>Gigaspora</taxon>
    </lineage>
</organism>
<dbReference type="Proteomes" id="UP000789901">
    <property type="component" value="Unassembled WGS sequence"/>
</dbReference>